<dbReference type="PROSITE" id="PS51109">
    <property type="entry name" value="G5"/>
    <property type="match status" value="1"/>
</dbReference>
<dbReference type="Proteomes" id="UP001596378">
    <property type="component" value="Unassembled WGS sequence"/>
</dbReference>
<gene>
    <name evidence="4" type="ORF">ACFQMJ_34280</name>
</gene>
<dbReference type="RefSeq" id="WP_378051757.1">
    <property type="nucleotide sequence ID" value="NZ_JBHMDN010000036.1"/>
</dbReference>
<evidence type="ECO:0000259" key="3">
    <source>
        <dbReference type="PROSITE" id="PS51109"/>
    </source>
</evidence>
<name>A0ABW2FKC2_9BACL</name>
<evidence type="ECO:0000256" key="1">
    <source>
        <dbReference type="ARBA" id="ARBA00022729"/>
    </source>
</evidence>
<dbReference type="PANTHER" id="PTHR35788:SF1">
    <property type="entry name" value="EXPORTED PROTEIN"/>
    <property type="match status" value="1"/>
</dbReference>
<keyword evidence="1" id="KW-0732">Signal</keyword>
<dbReference type="EMBL" id="JBHTAI010000039">
    <property type="protein sequence ID" value="MFC7153623.1"/>
    <property type="molecule type" value="Genomic_DNA"/>
</dbReference>
<proteinExistence type="predicted"/>
<protein>
    <submittedName>
        <fullName evidence="4">VanW family protein</fullName>
    </submittedName>
</protein>
<dbReference type="InterPro" id="IPR007391">
    <property type="entry name" value="Vancomycin_resist_VanW"/>
</dbReference>
<feature type="domain" description="G5" evidence="3">
    <location>
        <begin position="385"/>
        <end position="465"/>
    </location>
</feature>
<dbReference type="InterPro" id="IPR011098">
    <property type="entry name" value="G5_dom"/>
</dbReference>
<evidence type="ECO:0000256" key="2">
    <source>
        <dbReference type="SAM" id="MobiDB-lite"/>
    </source>
</evidence>
<evidence type="ECO:0000313" key="4">
    <source>
        <dbReference type="EMBL" id="MFC7153623.1"/>
    </source>
</evidence>
<dbReference type="Pfam" id="PF07501">
    <property type="entry name" value="G5"/>
    <property type="match status" value="1"/>
</dbReference>
<comment type="caution">
    <text evidence="4">The sequence shown here is derived from an EMBL/GenBank/DDBJ whole genome shotgun (WGS) entry which is preliminary data.</text>
</comment>
<feature type="region of interest" description="Disordered" evidence="2">
    <location>
        <begin position="462"/>
        <end position="512"/>
    </location>
</feature>
<keyword evidence="5" id="KW-1185">Reference proteome</keyword>
<dbReference type="InterPro" id="IPR052913">
    <property type="entry name" value="Glycopeptide_resist_protein"/>
</dbReference>
<dbReference type="PANTHER" id="PTHR35788">
    <property type="entry name" value="EXPORTED PROTEIN-RELATED"/>
    <property type="match status" value="1"/>
</dbReference>
<accession>A0ABW2FKC2</accession>
<dbReference type="Pfam" id="PF04294">
    <property type="entry name" value="VanW"/>
    <property type="match status" value="1"/>
</dbReference>
<dbReference type="SMART" id="SM01208">
    <property type="entry name" value="G5"/>
    <property type="match status" value="1"/>
</dbReference>
<feature type="compositionally biased region" description="Pro residues" evidence="2">
    <location>
        <begin position="483"/>
        <end position="496"/>
    </location>
</feature>
<organism evidence="4 5">
    <name type="scientific">Cohnella cellulosilytica</name>
    <dbReference type="NCBI Taxonomy" id="986710"/>
    <lineage>
        <taxon>Bacteria</taxon>
        <taxon>Bacillati</taxon>
        <taxon>Bacillota</taxon>
        <taxon>Bacilli</taxon>
        <taxon>Bacillales</taxon>
        <taxon>Paenibacillaceae</taxon>
        <taxon>Cohnella</taxon>
    </lineage>
</organism>
<sequence length="512" mass="54672">MKKAGWIILVMLLLIGAGVGGAMSYGSDESLPEGFSVGGLELGGRSPEEALATIRSRLTAMESIAVSLDPDSLGTSSDGSLSASSAGDADIPALTLGELGLRVGADEAIRAIERYKNFSWWERAKRRAYGERGPAFELVRTWDSALLEKAARQAWGALVRERAADASRTIDETDHVVYRAEKMGRGIELSAALRKIESLAPSSLADIDGSVRLVRADIVETPPEITVAKLKEDGLERKIAEFATSFATSGEGRSHNVTAAALALNDTLLQPDEVFEYGKIVAKAEKEYGYMEAPVILNGKLTPGIGGGICQVSSTLYNAALLAGLEIVERRNHSLPVSYLPRGLDATFADGYVNFKFRNSTGKQLLIRTVVADKTVTVKLFGTMDERVSYQTETDQLKINPPKTVYVADPTVALGEQTLLQKGENGYVVEAFLVKLVDGKFAERKRLSKDTYRTQDALIAVHPDDPRLLPPGAGQAPGGPDAGPVPAPDAPAPEETPIPGDGVEDGALVEPV</sequence>
<dbReference type="Gene3D" id="2.20.230.10">
    <property type="entry name" value="Resuscitation-promoting factor rpfb"/>
    <property type="match status" value="1"/>
</dbReference>
<reference evidence="5" key="1">
    <citation type="journal article" date="2019" name="Int. J. Syst. Evol. Microbiol.">
        <title>The Global Catalogue of Microorganisms (GCM) 10K type strain sequencing project: providing services to taxonomists for standard genome sequencing and annotation.</title>
        <authorList>
            <consortium name="The Broad Institute Genomics Platform"/>
            <consortium name="The Broad Institute Genome Sequencing Center for Infectious Disease"/>
            <person name="Wu L."/>
            <person name="Ma J."/>
        </authorList>
    </citation>
    <scope>NUCLEOTIDE SEQUENCE [LARGE SCALE GENOMIC DNA]</scope>
    <source>
        <strain evidence="5">KCTC 12907</strain>
    </source>
</reference>
<evidence type="ECO:0000313" key="5">
    <source>
        <dbReference type="Proteomes" id="UP001596378"/>
    </source>
</evidence>